<dbReference type="GO" id="GO:0008237">
    <property type="term" value="F:metallopeptidase activity"/>
    <property type="evidence" value="ECO:0007669"/>
    <property type="project" value="UniProtKB-KW"/>
</dbReference>
<feature type="transmembrane region" description="Helical" evidence="2">
    <location>
        <begin position="21"/>
        <end position="44"/>
    </location>
</feature>
<gene>
    <name evidence="4" type="ORF">C4K46_00275</name>
</gene>
<evidence type="ECO:0000256" key="1">
    <source>
        <dbReference type="ARBA" id="ARBA00009067"/>
    </source>
</evidence>
<comment type="similarity">
    <text evidence="1">Belongs to the UPF0177 family.</text>
</comment>
<keyword evidence="4" id="KW-0645">Protease</keyword>
<keyword evidence="2" id="KW-0472">Membrane</keyword>
<feature type="transmembrane region" description="Helical" evidence="2">
    <location>
        <begin position="294"/>
        <end position="315"/>
    </location>
</feature>
<comment type="caution">
    <text evidence="4">The sequence shown here is derived from an EMBL/GenBank/DDBJ whole genome shotgun (WGS) entry which is preliminary data.</text>
</comment>
<reference evidence="4 5" key="1">
    <citation type="submission" date="2018-02" db="EMBL/GenBank/DDBJ databases">
        <title>Draft genome sequence of Streptococcus oricebi CCUG 70868T type strain.</title>
        <authorList>
            <person name="Mendez V."/>
            <person name="Salva-Serra F."/>
            <person name="Jaen-Luchoro D."/>
            <person name="Gonzales-Siles L."/>
            <person name="Karlsson R."/>
            <person name="Engstrom-Jakobsson H."/>
            <person name="Busquets A."/>
            <person name="Gomila M."/>
            <person name="Pineiro-Iglesias B."/>
            <person name="Bennasar-Figueras A."/>
            <person name="Seeger M."/>
            <person name="Moore E."/>
        </authorList>
    </citation>
    <scope>NUCLEOTIDE SEQUENCE [LARGE SCALE GENOMIC DNA]</scope>
    <source>
        <strain evidence="4 5">CCUG 70868</strain>
    </source>
</reference>
<dbReference type="InterPro" id="IPR052710">
    <property type="entry name" value="CAAX_protease"/>
</dbReference>
<sequence>MNTEYAKMIKKDVSWFAGMCMIYAVVSIVIVILYALFAIMLAVSENMDNASKITETAIRIIGQRMGLVYLIAAPIGVLLFSIYRKGALFKSDIRHKGQKMTLPALGFFILCLFLSQLVFYIVNSWLADYLTLLGIPIKDSMSSISGPTTWELFIYVNLAAPISEELIFRGAGLRALEKYGKVFAILMSSLFFGFFHGNLNQIPFAIFIGLFLGYVALEYSIFWSIFLHIFNNLVIGDGLTYLYSHLTSQQVNWIHPILLLLLAGPALFILYKKRQQISNYLQANKVYPGTFGQAFRAPVFWIFIILEIINALIILS</sequence>
<evidence type="ECO:0000313" key="5">
    <source>
        <dbReference type="Proteomes" id="UP001519296"/>
    </source>
</evidence>
<dbReference type="Proteomes" id="UP001519296">
    <property type="component" value="Unassembled WGS sequence"/>
</dbReference>
<keyword evidence="2" id="KW-1133">Transmembrane helix</keyword>
<protein>
    <submittedName>
        <fullName evidence="4">CPBP family intramembrane metalloprotease domain-containing protein</fullName>
    </submittedName>
</protein>
<feature type="transmembrane region" description="Helical" evidence="2">
    <location>
        <begin position="179"/>
        <end position="197"/>
    </location>
</feature>
<dbReference type="Pfam" id="PF02517">
    <property type="entry name" value="Rce1-like"/>
    <property type="match status" value="1"/>
</dbReference>
<keyword evidence="4" id="KW-0378">Hydrolase</keyword>
<evidence type="ECO:0000259" key="3">
    <source>
        <dbReference type="Pfam" id="PF02517"/>
    </source>
</evidence>
<dbReference type="InterPro" id="IPR003675">
    <property type="entry name" value="Rce1/LyrA-like_dom"/>
</dbReference>
<proteinExistence type="inferred from homology"/>
<evidence type="ECO:0000313" key="4">
    <source>
        <dbReference type="EMBL" id="MBP2622372.1"/>
    </source>
</evidence>
<feature type="transmembrane region" description="Helical" evidence="2">
    <location>
        <begin position="250"/>
        <end position="271"/>
    </location>
</feature>
<dbReference type="RefSeq" id="WP_209626234.1">
    <property type="nucleotide sequence ID" value="NZ_PRDG01000001.1"/>
</dbReference>
<feature type="transmembrane region" description="Helical" evidence="2">
    <location>
        <begin position="104"/>
        <end position="122"/>
    </location>
</feature>
<keyword evidence="2" id="KW-0812">Transmembrane</keyword>
<name>A0ABS5B0L7_9STRE</name>
<feature type="transmembrane region" description="Helical" evidence="2">
    <location>
        <begin position="64"/>
        <end position="83"/>
    </location>
</feature>
<dbReference type="PANTHER" id="PTHR36435:SF1">
    <property type="entry name" value="CAAX AMINO TERMINAL PROTEASE FAMILY PROTEIN"/>
    <property type="match status" value="1"/>
</dbReference>
<dbReference type="PANTHER" id="PTHR36435">
    <property type="entry name" value="SLR1288 PROTEIN"/>
    <property type="match status" value="1"/>
</dbReference>
<feature type="domain" description="CAAX prenyl protease 2/Lysostaphin resistance protein A-like" evidence="3">
    <location>
        <begin position="150"/>
        <end position="234"/>
    </location>
</feature>
<evidence type="ECO:0000256" key="2">
    <source>
        <dbReference type="SAM" id="Phobius"/>
    </source>
</evidence>
<organism evidence="4 5">
    <name type="scientific">Streptococcus oricebi</name>
    <dbReference type="NCBI Taxonomy" id="1547447"/>
    <lineage>
        <taxon>Bacteria</taxon>
        <taxon>Bacillati</taxon>
        <taxon>Bacillota</taxon>
        <taxon>Bacilli</taxon>
        <taxon>Lactobacillales</taxon>
        <taxon>Streptococcaceae</taxon>
        <taxon>Streptococcus</taxon>
    </lineage>
</organism>
<feature type="transmembrane region" description="Helical" evidence="2">
    <location>
        <begin position="204"/>
        <end position="230"/>
    </location>
</feature>
<dbReference type="EMBL" id="PRDG01000001">
    <property type="protein sequence ID" value="MBP2622372.1"/>
    <property type="molecule type" value="Genomic_DNA"/>
</dbReference>
<keyword evidence="5" id="KW-1185">Reference proteome</keyword>
<accession>A0ABS5B0L7</accession>
<keyword evidence="4" id="KW-0482">Metalloprotease</keyword>